<dbReference type="InterPro" id="IPR000999">
    <property type="entry name" value="RNase_III_dom"/>
</dbReference>
<dbReference type="GO" id="GO:0006364">
    <property type="term" value="P:rRNA processing"/>
    <property type="evidence" value="ECO:0007669"/>
    <property type="project" value="UniProtKB-UniRule"/>
</dbReference>
<keyword evidence="6" id="KW-0460">Magnesium</keyword>
<keyword evidence="6" id="KW-0963">Cytoplasm</keyword>
<dbReference type="CDD" id="cd00593">
    <property type="entry name" value="RIBOc"/>
    <property type="match status" value="1"/>
</dbReference>
<dbReference type="InterPro" id="IPR008226">
    <property type="entry name" value="Mini3_fam"/>
</dbReference>
<keyword evidence="2 6" id="KW-0698">rRNA processing</keyword>
<dbReference type="EC" id="3.1.26.-" evidence="6"/>
<keyword evidence="6" id="KW-0699">rRNA-binding</keyword>
<proteinExistence type="inferred from homology"/>
<evidence type="ECO:0000256" key="4">
    <source>
        <dbReference type="ARBA" id="ARBA00022759"/>
    </source>
</evidence>
<comment type="similarity">
    <text evidence="6">Belongs to the MrnC RNase family.</text>
</comment>
<evidence type="ECO:0000256" key="6">
    <source>
        <dbReference type="HAMAP-Rule" id="MF_01468"/>
    </source>
</evidence>
<dbReference type="GO" id="GO:0005737">
    <property type="term" value="C:cytoplasm"/>
    <property type="evidence" value="ECO:0007669"/>
    <property type="project" value="UniProtKB-SubCell"/>
</dbReference>
<dbReference type="GO" id="GO:0004525">
    <property type="term" value="F:ribonuclease III activity"/>
    <property type="evidence" value="ECO:0007669"/>
    <property type="project" value="InterPro"/>
</dbReference>
<dbReference type="PIRSF" id="PIRSF005520">
    <property type="entry name" value="UCP005520"/>
    <property type="match status" value="1"/>
</dbReference>
<dbReference type="HAMAP" id="MF_01468">
    <property type="entry name" value="RNase_Mini_III"/>
    <property type="match status" value="1"/>
</dbReference>
<comment type="subcellular location">
    <subcellularLocation>
        <location evidence="6">Cytoplasm</location>
    </subcellularLocation>
</comment>
<evidence type="ECO:0000256" key="1">
    <source>
        <dbReference type="ARBA" id="ARBA00022517"/>
    </source>
</evidence>
<dbReference type="EMBL" id="FUXM01000044">
    <property type="protein sequence ID" value="SKA23501.1"/>
    <property type="molecule type" value="Genomic_DNA"/>
</dbReference>
<dbReference type="Gene3D" id="1.10.1520.10">
    <property type="entry name" value="Ribonuclease III domain"/>
    <property type="match status" value="1"/>
</dbReference>
<protein>
    <recommendedName>
        <fullName evidence="6">Mini-ribonuclease 3</fullName>
        <shortName evidence="6">Mini-3</shortName>
        <shortName evidence="6">Mini-RNase 3</shortName>
        <ecNumber evidence="6">3.1.26.-</ecNumber>
    </recommendedName>
    <alternativeName>
        <fullName evidence="6">Mini-RNase III</fullName>
        <shortName evidence="6">Mini-III</shortName>
    </alternativeName>
</protein>
<comment type="cofactor">
    <cofactor evidence="6">
        <name>Mg(2+)</name>
        <dbReference type="ChEBI" id="CHEBI:18420"/>
    </cofactor>
</comment>
<dbReference type="AlphaFoldDB" id="A0A1T4S6L6"/>
<dbReference type="GO" id="GO:0019843">
    <property type="term" value="F:rRNA binding"/>
    <property type="evidence" value="ECO:0007669"/>
    <property type="project" value="UniProtKB-UniRule"/>
</dbReference>
<feature type="domain" description="RNase III" evidence="7">
    <location>
        <begin position="8"/>
        <end position="105"/>
    </location>
</feature>
<dbReference type="InterPro" id="IPR036389">
    <property type="entry name" value="RNase_III_sf"/>
</dbReference>
<keyword evidence="3 6" id="KW-0540">Nuclease</keyword>
<comment type="function">
    <text evidence="6">Involved in correct processing of both the 5' and 3' ends of 23S rRNA precursor. Processes 30S rRNA precursor transcript even in absence of ribonuclease 3 (Rnc); Rnc processes 30S rRNA into smaller rRNA precursors.</text>
</comment>
<keyword evidence="5 6" id="KW-0378">Hydrolase</keyword>
<keyword evidence="9" id="KW-1185">Reference proteome</keyword>
<evidence type="ECO:0000259" key="7">
    <source>
        <dbReference type="Pfam" id="PF00636"/>
    </source>
</evidence>
<name>A0A1T4S6L6_9FIRM</name>
<gene>
    <name evidence="6" type="primary">mrnC</name>
    <name evidence="8" type="ORF">SAMN02745885_02451</name>
</gene>
<evidence type="ECO:0000256" key="3">
    <source>
        <dbReference type="ARBA" id="ARBA00022722"/>
    </source>
</evidence>
<keyword evidence="4 6" id="KW-0255">Endonuclease</keyword>
<evidence type="ECO:0000313" key="9">
    <source>
        <dbReference type="Proteomes" id="UP000189933"/>
    </source>
</evidence>
<feature type="active site" evidence="6">
    <location>
        <position position="14"/>
    </location>
</feature>
<dbReference type="Proteomes" id="UP000189933">
    <property type="component" value="Unassembled WGS sequence"/>
</dbReference>
<keyword evidence="1 6" id="KW-0690">Ribosome biogenesis</keyword>
<dbReference type="SUPFAM" id="SSF69065">
    <property type="entry name" value="RNase III domain-like"/>
    <property type="match status" value="1"/>
</dbReference>
<dbReference type="RefSeq" id="WP_242946656.1">
    <property type="nucleotide sequence ID" value="NZ_FUXM01000044.1"/>
</dbReference>
<organism evidence="8 9">
    <name type="scientific">Carboxydocella sporoproducens DSM 16521</name>
    <dbReference type="NCBI Taxonomy" id="1121270"/>
    <lineage>
        <taxon>Bacteria</taxon>
        <taxon>Bacillati</taxon>
        <taxon>Bacillota</taxon>
        <taxon>Clostridia</taxon>
        <taxon>Eubacteriales</taxon>
        <taxon>Clostridiales Family XVI. Incertae Sedis</taxon>
        <taxon>Carboxydocella</taxon>
    </lineage>
</organism>
<dbReference type="PANTHER" id="PTHR34276:SF1">
    <property type="entry name" value="MINI-RIBONUCLEASE 3"/>
    <property type="match status" value="1"/>
</dbReference>
<accession>A0A1T4S6L6</accession>
<reference evidence="9" key="1">
    <citation type="submission" date="2017-02" db="EMBL/GenBank/DDBJ databases">
        <authorList>
            <person name="Varghese N."/>
            <person name="Submissions S."/>
        </authorList>
    </citation>
    <scope>NUCLEOTIDE SEQUENCE [LARGE SCALE GENOMIC DNA]</scope>
    <source>
        <strain evidence="9">DSM 16521</strain>
    </source>
</reference>
<dbReference type="PANTHER" id="PTHR34276">
    <property type="entry name" value="MINI-RIBONUCLEASE 3"/>
    <property type="match status" value="1"/>
</dbReference>
<sequence length="125" mass="14404">MELPSSLVLAYLGDAVYELLVRRYLVKEKGLAKVNWLHKAAVDFVKAEAQSRFLRGLDPLLTEEEKAIVRRGRNTSSQPPRHVDVVAYRHATALECLFGYLHLKGEEERIEELFREIVRLAEEDL</sequence>
<evidence type="ECO:0000256" key="2">
    <source>
        <dbReference type="ARBA" id="ARBA00022552"/>
    </source>
</evidence>
<keyword evidence="6" id="KW-0694">RNA-binding</keyword>
<comment type="subunit">
    <text evidence="6">Homodimer.</text>
</comment>
<evidence type="ECO:0000313" key="8">
    <source>
        <dbReference type="EMBL" id="SKA23501.1"/>
    </source>
</evidence>
<dbReference type="Pfam" id="PF00636">
    <property type="entry name" value="Ribonuclease_3"/>
    <property type="match status" value="1"/>
</dbReference>
<evidence type="ECO:0000256" key="5">
    <source>
        <dbReference type="ARBA" id="ARBA00022801"/>
    </source>
</evidence>